<organism evidence="1 2">
    <name type="scientific">Artomyces pyxidatus</name>
    <dbReference type="NCBI Taxonomy" id="48021"/>
    <lineage>
        <taxon>Eukaryota</taxon>
        <taxon>Fungi</taxon>
        <taxon>Dikarya</taxon>
        <taxon>Basidiomycota</taxon>
        <taxon>Agaricomycotina</taxon>
        <taxon>Agaricomycetes</taxon>
        <taxon>Russulales</taxon>
        <taxon>Auriscalpiaceae</taxon>
        <taxon>Artomyces</taxon>
    </lineage>
</organism>
<dbReference type="EMBL" id="MU277226">
    <property type="protein sequence ID" value="KAI0059473.1"/>
    <property type="molecule type" value="Genomic_DNA"/>
</dbReference>
<gene>
    <name evidence="1" type="ORF">BV25DRAFT_1828994</name>
</gene>
<evidence type="ECO:0000313" key="1">
    <source>
        <dbReference type="EMBL" id="KAI0059473.1"/>
    </source>
</evidence>
<reference evidence="1" key="1">
    <citation type="submission" date="2021-03" db="EMBL/GenBank/DDBJ databases">
        <authorList>
            <consortium name="DOE Joint Genome Institute"/>
            <person name="Ahrendt S."/>
            <person name="Looney B.P."/>
            <person name="Miyauchi S."/>
            <person name="Morin E."/>
            <person name="Drula E."/>
            <person name="Courty P.E."/>
            <person name="Chicoki N."/>
            <person name="Fauchery L."/>
            <person name="Kohler A."/>
            <person name="Kuo A."/>
            <person name="Labutti K."/>
            <person name="Pangilinan J."/>
            <person name="Lipzen A."/>
            <person name="Riley R."/>
            <person name="Andreopoulos W."/>
            <person name="He G."/>
            <person name="Johnson J."/>
            <person name="Barry K.W."/>
            <person name="Grigoriev I.V."/>
            <person name="Nagy L."/>
            <person name="Hibbett D."/>
            <person name="Henrissat B."/>
            <person name="Matheny P.B."/>
            <person name="Labbe J."/>
            <person name="Martin F."/>
        </authorList>
    </citation>
    <scope>NUCLEOTIDE SEQUENCE</scope>
    <source>
        <strain evidence="1">HHB10654</strain>
    </source>
</reference>
<comment type="caution">
    <text evidence="1">The sequence shown here is derived from an EMBL/GenBank/DDBJ whole genome shotgun (WGS) entry which is preliminary data.</text>
</comment>
<evidence type="ECO:0000313" key="2">
    <source>
        <dbReference type="Proteomes" id="UP000814140"/>
    </source>
</evidence>
<dbReference type="Proteomes" id="UP000814140">
    <property type="component" value="Unassembled WGS sequence"/>
</dbReference>
<protein>
    <submittedName>
        <fullName evidence="1">Uncharacterized protein</fullName>
    </submittedName>
</protein>
<sequence length="304" mass="32357">MPPEVKFTPYGIPYVVEFANVSIWPRPPMGPAASAGPDAAALTSPLTRSNTMPHLQTHKPLPSLPTPQRSKSLKIFKTTITARSEGKSERAGKQQEKQDPERPVCRRTATVSAGTQGAMYRHAKVFGSPSSSCASLFSSSQVTLVDLEMEDAPPAQSAPREALTTRFGGLYIQFPDAPSSLPPIPSAPASDQVAVTKASRGRLHKLSRTIAKAVLAEGMDTPARCAQMLSSDSKDAEERAELAAQTALFKGTYGQVRAAFRAAGLVTTPCEEEGPPEATRLGALFVANRDGRGAVVFTKVVLWG</sequence>
<accession>A0ACB8SSI8</accession>
<name>A0ACB8SSI8_9AGAM</name>
<reference evidence="1" key="2">
    <citation type="journal article" date="2022" name="New Phytol.">
        <title>Evolutionary transition to the ectomycorrhizal habit in the genomes of a hyperdiverse lineage of mushroom-forming fungi.</title>
        <authorList>
            <person name="Looney B."/>
            <person name="Miyauchi S."/>
            <person name="Morin E."/>
            <person name="Drula E."/>
            <person name="Courty P.E."/>
            <person name="Kohler A."/>
            <person name="Kuo A."/>
            <person name="LaButti K."/>
            <person name="Pangilinan J."/>
            <person name="Lipzen A."/>
            <person name="Riley R."/>
            <person name="Andreopoulos W."/>
            <person name="He G."/>
            <person name="Johnson J."/>
            <person name="Nolan M."/>
            <person name="Tritt A."/>
            <person name="Barry K.W."/>
            <person name="Grigoriev I.V."/>
            <person name="Nagy L.G."/>
            <person name="Hibbett D."/>
            <person name="Henrissat B."/>
            <person name="Matheny P.B."/>
            <person name="Labbe J."/>
            <person name="Martin F.M."/>
        </authorList>
    </citation>
    <scope>NUCLEOTIDE SEQUENCE</scope>
    <source>
        <strain evidence="1">HHB10654</strain>
    </source>
</reference>
<keyword evidence="2" id="KW-1185">Reference proteome</keyword>
<proteinExistence type="predicted"/>